<organism evidence="9">
    <name type="scientific">marine sediment metagenome</name>
    <dbReference type="NCBI Taxonomy" id="412755"/>
    <lineage>
        <taxon>unclassified sequences</taxon>
        <taxon>metagenomes</taxon>
        <taxon>ecological metagenomes</taxon>
    </lineage>
</organism>
<sequence length="71" mass="7656">MGNQVAMLVGGTVIIETIFCLPGMGRLIIDGANHRDQPVVSGVLILFAAVMVLANLVVDLTYAYLDPRVHY</sequence>
<dbReference type="GO" id="GO:0055085">
    <property type="term" value="P:transmembrane transport"/>
    <property type="evidence" value="ECO:0007669"/>
    <property type="project" value="InterPro"/>
</dbReference>
<evidence type="ECO:0000256" key="4">
    <source>
        <dbReference type="ARBA" id="ARBA00022692"/>
    </source>
</evidence>
<dbReference type="EMBL" id="BARU01023752">
    <property type="protein sequence ID" value="GAH56804.1"/>
    <property type="molecule type" value="Genomic_DNA"/>
</dbReference>
<feature type="transmembrane region" description="Helical" evidence="7">
    <location>
        <begin position="6"/>
        <end position="29"/>
    </location>
</feature>
<comment type="subcellular location">
    <subcellularLocation>
        <location evidence="1">Cell membrane</location>
        <topology evidence="1">Multi-pass membrane protein</topology>
    </subcellularLocation>
</comment>
<dbReference type="InterPro" id="IPR000515">
    <property type="entry name" value="MetI-like"/>
</dbReference>
<dbReference type="GO" id="GO:0005886">
    <property type="term" value="C:plasma membrane"/>
    <property type="evidence" value="ECO:0007669"/>
    <property type="project" value="UniProtKB-SubCell"/>
</dbReference>
<keyword evidence="4 7" id="KW-0812">Transmembrane</keyword>
<keyword evidence="2" id="KW-0813">Transport</keyword>
<dbReference type="PANTHER" id="PTHR43163:SF6">
    <property type="entry name" value="DIPEPTIDE TRANSPORT SYSTEM PERMEASE PROTEIN DPPB-RELATED"/>
    <property type="match status" value="1"/>
</dbReference>
<protein>
    <recommendedName>
        <fullName evidence="8">ABC transmembrane type-1 domain-containing protein</fullName>
    </recommendedName>
</protein>
<keyword evidence="3" id="KW-1003">Cell membrane</keyword>
<evidence type="ECO:0000313" key="9">
    <source>
        <dbReference type="EMBL" id="GAH56804.1"/>
    </source>
</evidence>
<evidence type="ECO:0000256" key="6">
    <source>
        <dbReference type="ARBA" id="ARBA00023136"/>
    </source>
</evidence>
<keyword evidence="6 7" id="KW-0472">Membrane</keyword>
<name>X1HSH9_9ZZZZ</name>
<evidence type="ECO:0000256" key="3">
    <source>
        <dbReference type="ARBA" id="ARBA00022475"/>
    </source>
</evidence>
<dbReference type="PANTHER" id="PTHR43163">
    <property type="entry name" value="DIPEPTIDE TRANSPORT SYSTEM PERMEASE PROTEIN DPPB-RELATED"/>
    <property type="match status" value="1"/>
</dbReference>
<feature type="transmembrane region" description="Helical" evidence="7">
    <location>
        <begin position="41"/>
        <end position="65"/>
    </location>
</feature>
<accession>X1HSH9</accession>
<dbReference type="Pfam" id="PF00528">
    <property type="entry name" value="BPD_transp_1"/>
    <property type="match status" value="1"/>
</dbReference>
<evidence type="ECO:0000256" key="7">
    <source>
        <dbReference type="SAM" id="Phobius"/>
    </source>
</evidence>
<dbReference type="AlphaFoldDB" id="X1HSH9"/>
<evidence type="ECO:0000256" key="1">
    <source>
        <dbReference type="ARBA" id="ARBA00004651"/>
    </source>
</evidence>
<evidence type="ECO:0000259" key="8">
    <source>
        <dbReference type="Pfam" id="PF00528"/>
    </source>
</evidence>
<reference evidence="9" key="1">
    <citation type="journal article" date="2014" name="Front. Microbiol.">
        <title>High frequency of phylogenetically diverse reductive dehalogenase-homologous genes in deep subseafloor sedimentary metagenomes.</title>
        <authorList>
            <person name="Kawai M."/>
            <person name="Futagami T."/>
            <person name="Toyoda A."/>
            <person name="Takaki Y."/>
            <person name="Nishi S."/>
            <person name="Hori S."/>
            <person name="Arai W."/>
            <person name="Tsubouchi T."/>
            <person name="Morono Y."/>
            <person name="Uchiyama I."/>
            <person name="Ito T."/>
            <person name="Fujiyama A."/>
            <person name="Inagaki F."/>
            <person name="Takami H."/>
        </authorList>
    </citation>
    <scope>NUCLEOTIDE SEQUENCE</scope>
    <source>
        <strain evidence="9">Expedition CK06-06</strain>
    </source>
</reference>
<comment type="caution">
    <text evidence="9">The sequence shown here is derived from an EMBL/GenBank/DDBJ whole genome shotgun (WGS) entry which is preliminary data.</text>
</comment>
<proteinExistence type="predicted"/>
<feature type="domain" description="ABC transmembrane type-1" evidence="8">
    <location>
        <begin position="1"/>
        <end position="70"/>
    </location>
</feature>
<keyword evidence="5 7" id="KW-1133">Transmembrane helix</keyword>
<evidence type="ECO:0000256" key="5">
    <source>
        <dbReference type="ARBA" id="ARBA00022989"/>
    </source>
</evidence>
<evidence type="ECO:0000256" key="2">
    <source>
        <dbReference type="ARBA" id="ARBA00022448"/>
    </source>
</evidence>
<gene>
    <name evidence="9" type="ORF">S03H2_38517</name>
</gene>